<dbReference type="EMBL" id="RQGN01000058">
    <property type="protein sequence ID" value="TGM00513.1"/>
    <property type="molecule type" value="Genomic_DNA"/>
</dbReference>
<evidence type="ECO:0000313" key="1">
    <source>
        <dbReference type="EMBL" id="TGM00513.1"/>
    </source>
</evidence>
<evidence type="ECO:0000313" key="2">
    <source>
        <dbReference type="Proteomes" id="UP000298429"/>
    </source>
</evidence>
<accession>A0A5F2B4J4</accession>
<dbReference type="OrthoDB" id="333933at2"/>
<sequence length="212" mass="25022">MSQEIDFKIKHSIFLPFPKRLRIDSRTISYGGIDLRCHDVKEIRYGIVQLYINGIKANRTYSIFLKDKNDGLIRIEFVSVRPFVINKKVEDLYFSIIDSLWENVTKRLTEEALYNLENGRSYKIPNVEVTPKGVRFIMVRWFKKNEEHFVAWNDLRKYSEDGNLHLFSEANPKIKIKINLQTVWNSPVLASVLEFLWQDGRAYALAEANDRF</sequence>
<name>A0A5F2B4J4_9LEPT</name>
<dbReference type="AlphaFoldDB" id="A0A5F2B4J4"/>
<dbReference type="RefSeq" id="WP_135671216.1">
    <property type="nucleotide sequence ID" value="NZ_RQGN01000058.1"/>
</dbReference>
<dbReference type="Proteomes" id="UP000298429">
    <property type="component" value="Unassembled WGS sequence"/>
</dbReference>
<proteinExistence type="predicted"/>
<organism evidence="1 2">
    <name type="scientific">Leptospira barantonii</name>
    <dbReference type="NCBI Taxonomy" id="2023184"/>
    <lineage>
        <taxon>Bacteria</taxon>
        <taxon>Pseudomonadati</taxon>
        <taxon>Spirochaetota</taxon>
        <taxon>Spirochaetia</taxon>
        <taxon>Leptospirales</taxon>
        <taxon>Leptospiraceae</taxon>
        <taxon>Leptospira</taxon>
    </lineage>
</organism>
<gene>
    <name evidence="1" type="ORF">EHQ76_12245</name>
</gene>
<comment type="caution">
    <text evidence="1">The sequence shown here is derived from an EMBL/GenBank/DDBJ whole genome shotgun (WGS) entry which is preliminary data.</text>
</comment>
<protein>
    <submittedName>
        <fullName evidence="1">Uncharacterized protein</fullName>
    </submittedName>
</protein>
<reference evidence="1 2" key="1">
    <citation type="journal article" date="2019" name="PLoS Negl. Trop. Dis.">
        <title>Revisiting the worldwide diversity of Leptospira species in the environment.</title>
        <authorList>
            <person name="Vincent A.T."/>
            <person name="Schiettekatte O."/>
            <person name="Bourhy P."/>
            <person name="Veyrier F.J."/>
            <person name="Picardeau M."/>
        </authorList>
    </citation>
    <scope>NUCLEOTIDE SEQUENCE [LARGE SCALE GENOMIC DNA]</scope>
    <source>
        <strain evidence="1 2">201702444</strain>
    </source>
</reference>